<sequence>MKYDKTVYFDTFNVQRTTAADAITIDLVKLYEAIIFYDRIIISLEPGLGALDKLLRLLNYENLLRLLKNNIIVFSLENVTYKLSNKKNADFIIGKPDILPYEFDIDEVLENIFQSNGLKRRQKRELRSILHQNMQTINFNKIDKSTLSSNIIKEINDKQIIAESIKLMNDFMYDLYIKELLENAIYKVVFNSGNNLHMKFNDDISIERKNELFSLVGARIFSILRGNVVTFNSLECNATSIWGNPSTEAVIQGKLKSIYYKSGKTASAANFLINLDGIPNIKALIENKQIDIKKVMKIRGRAKNLRELLFNLGDSDENEIRKAYLDALQSKGSFIEKSIRFAIPTALGATDPIIGAGASFLDNFLIDKFKGNIRVSDIFDIK</sequence>
<dbReference type="RefSeq" id="WP_069644459.1">
    <property type="nucleotide sequence ID" value="NZ_MIJE01000036.1"/>
</dbReference>
<protein>
    <submittedName>
        <fullName evidence="1">Uncharacterized protein</fullName>
    </submittedName>
</protein>
<dbReference type="EMBL" id="MIJE01000036">
    <property type="protein sequence ID" value="OEF95646.1"/>
    <property type="molecule type" value="Genomic_DNA"/>
</dbReference>
<dbReference type="Proteomes" id="UP000094296">
    <property type="component" value="Unassembled WGS sequence"/>
</dbReference>
<evidence type="ECO:0000313" key="1">
    <source>
        <dbReference type="EMBL" id="OEF95646.1"/>
    </source>
</evidence>
<proteinExistence type="predicted"/>
<keyword evidence="2" id="KW-1185">Reference proteome</keyword>
<dbReference type="AlphaFoldDB" id="A0A1E5FZI1"/>
<evidence type="ECO:0000313" key="2">
    <source>
        <dbReference type="Proteomes" id="UP000094296"/>
    </source>
</evidence>
<gene>
    <name evidence="1" type="ORF">BHF68_12440</name>
</gene>
<name>A0A1E5FZI1_9FIRM</name>
<accession>A0A1E5FZI1</accession>
<organism evidence="1 2">
    <name type="scientific">Desulfuribacillus alkaliarsenatis</name>
    <dbReference type="NCBI Taxonomy" id="766136"/>
    <lineage>
        <taxon>Bacteria</taxon>
        <taxon>Bacillati</taxon>
        <taxon>Bacillota</taxon>
        <taxon>Desulfuribacillia</taxon>
        <taxon>Desulfuribacillales</taxon>
        <taxon>Desulfuribacillaceae</taxon>
        <taxon>Desulfuribacillus</taxon>
    </lineage>
</organism>
<comment type="caution">
    <text evidence="1">The sequence shown here is derived from an EMBL/GenBank/DDBJ whole genome shotgun (WGS) entry which is preliminary data.</text>
</comment>
<reference evidence="1 2" key="1">
    <citation type="submission" date="2016-09" db="EMBL/GenBank/DDBJ databases">
        <title>Draft genome sequence for the type strain of Desulfuribacillus alkaliarsenatis AHT28, an obligately anaerobic, sulfidogenic bacterium isolated from Russian soda lake sediments.</title>
        <authorList>
            <person name="Abin C.A."/>
            <person name="Hollibaugh J.T."/>
        </authorList>
    </citation>
    <scope>NUCLEOTIDE SEQUENCE [LARGE SCALE GENOMIC DNA]</scope>
    <source>
        <strain evidence="1 2">AHT28</strain>
    </source>
</reference>